<evidence type="ECO:0000256" key="1">
    <source>
        <dbReference type="SAM" id="MobiDB-lite"/>
    </source>
</evidence>
<evidence type="ECO:0000313" key="2">
    <source>
        <dbReference type="EMBL" id="PUA89753.1"/>
    </source>
</evidence>
<protein>
    <submittedName>
        <fullName evidence="2">Uncharacterized protein</fullName>
    </submittedName>
</protein>
<comment type="caution">
    <text evidence="2">The sequence shown here is derived from an EMBL/GenBank/DDBJ whole genome shotgun (WGS) entry which is preliminary data.</text>
</comment>
<feature type="region of interest" description="Disordered" evidence="1">
    <location>
        <begin position="1"/>
        <end position="25"/>
    </location>
</feature>
<organism evidence="2 3">
    <name type="scientific">Toxoplasma gondii TgCATBr9</name>
    <dbReference type="NCBI Taxonomy" id="943120"/>
    <lineage>
        <taxon>Eukaryota</taxon>
        <taxon>Sar</taxon>
        <taxon>Alveolata</taxon>
        <taxon>Apicomplexa</taxon>
        <taxon>Conoidasida</taxon>
        <taxon>Coccidia</taxon>
        <taxon>Eucoccidiorida</taxon>
        <taxon>Eimeriorina</taxon>
        <taxon>Sarcocystidae</taxon>
        <taxon>Toxoplasma</taxon>
    </lineage>
</organism>
<accession>A0A2T6IWQ0</accession>
<reference evidence="2 3" key="1">
    <citation type="journal article" date="2016" name="Nat. Commun.">
        <title>Local admixture of amplified and diversified secreted pathogenesis determinants shapes mosaic Toxoplasma gondii genomes.</title>
        <authorList>
            <person name="Lorenzi H."/>
            <person name="Khan A."/>
            <person name="Behnke M.S."/>
            <person name="Namasivayam S."/>
            <person name="Swapna L.S."/>
            <person name="Hadjithomas M."/>
            <person name="Karamycheva S."/>
            <person name="Pinney D."/>
            <person name="Brunk B.P."/>
            <person name="Ajioka J.W."/>
            <person name="Ajzenberg D."/>
            <person name="Boothroyd J.C."/>
            <person name="Boyle J.P."/>
            <person name="Darde M.L."/>
            <person name="Diaz-Miranda M.A."/>
            <person name="Dubey J.P."/>
            <person name="Fritz H.M."/>
            <person name="Gennari S.M."/>
            <person name="Gregory B.D."/>
            <person name="Kim K."/>
            <person name="Saeij J.P."/>
            <person name="Su C."/>
            <person name="White M.W."/>
            <person name="Zhu X.Q."/>
            <person name="Howe D.K."/>
            <person name="Rosenthal B.M."/>
            <person name="Grigg M.E."/>
            <person name="Parkinson J."/>
            <person name="Liu L."/>
            <person name="Kissinger J.C."/>
            <person name="Roos D.S."/>
            <person name="Sibley L.D."/>
        </authorList>
    </citation>
    <scope>NUCLEOTIDE SEQUENCE [LARGE SCALE GENOMIC DNA]</scope>
    <source>
        <strain evidence="2 3">TgCATBr9</strain>
    </source>
</reference>
<dbReference type="VEuPathDB" id="ToxoDB:TGBR9_261960B"/>
<gene>
    <name evidence="2" type="ORF">TGBR9_261960B</name>
</gene>
<evidence type="ECO:0000313" key="3">
    <source>
        <dbReference type="Proteomes" id="UP000244488"/>
    </source>
</evidence>
<feature type="compositionally biased region" description="Basic and acidic residues" evidence="1">
    <location>
        <begin position="130"/>
        <end position="145"/>
    </location>
</feature>
<feature type="region of interest" description="Disordered" evidence="1">
    <location>
        <begin position="112"/>
        <end position="145"/>
    </location>
</feature>
<sequence length="291" mass="32240">MAANSSRVTRDEIGGPGLSAHKRGERQSLDEAIALLESAVTAGDLLMHADAAALCDLIVDEEEEEKTKAIGRDSAGLAAGLRAGEEARQGEAKKKPLDAFLDACTSKKSEFPREMCGAGKTPISSTEAGDPEKTKQEKKEEEQTRDFDFTTSETVEDLFPPNVVYLHCSCFTQLLRESEELLHLLRQLLLSRKHRKEAVSSVGARDADRSSADLSETFAKAAAFHRLLRPAQSSRGDRVSRFAVAVKRERDEGACKGASERRQESHTRSLLPRLRSKGRDRGRLHRRRRFL</sequence>
<dbReference type="AlphaFoldDB" id="A0A2T6IWQ0"/>
<name>A0A2T6IWQ0_TOXGO</name>
<dbReference type="Proteomes" id="UP000244488">
    <property type="component" value="Unassembled WGS sequence"/>
</dbReference>
<proteinExistence type="predicted"/>
<dbReference type="EMBL" id="AFHV02001167">
    <property type="protein sequence ID" value="PUA89753.1"/>
    <property type="molecule type" value="Genomic_DNA"/>
</dbReference>